<dbReference type="InterPro" id="IPR006764">
    <property type="entry name" value="SAM_dep_MeTrfase_SAV2177_type"/>
</dbReference>
<reference evidence="1 2" key="1">
    <citation type="submission" date="2016-11" db="EMBL/GenBank/DDBJ databases">
        <authorList>
            <person name="Jaros S."/>
            <person name="Januszkiewicz K."/>
            <person name="Wedrychowicz H."/>
        </authorList>
    </citation>
    <scope>NUCLEOTIDE SEQUENCE [LARGE SCALE GENOMIC DNA]</scope>
    <source>
        <strain evidence="1 2">DSM 44523</strain>
    </source>
</reference>
<dbReference type="Gene3D" id="3.40.50.150">
    <property type="entry name" value="Vaccinia Virus protein VP39"/>
    <property type="match status" value="1"/>
</dbReference>
<name>A0A1M4YUH6_STRHI</name>
<evidence type="ECO:0000313" key="1">
    <source>
        <dbReference type="EMBL" id="SHF09368.1"/>
    </source>
</evidence>
<keyword evidence="1" id="KW-0489">Methyltransferase</keyword>
<gene>
    <name evidence="1" type="ORF">SAMN05444320_102486</name>
</gene>
<dbReference type="GO" id="GO:0032259">
    <property type="term" value="P:methylation"/>
    <property type="evidence" value="ECO:0007669"/>
    <property type="project" value="UniProtKB-KW"/>
</dbReference>
<dbReference type="Pfam" id="PF04672">
    <property type="entry name" value="Methyltransf_19"/>
    <property type="match status" value="1"/>
</dbReference>
<keyword evidence="1" id="KW-0808">Transferase</keyword>
<organism evidence="1 2">
    <name type="scientific">Streptoalloteichus hindustanus</name>
    <dbReference type="NCBI Taxonomy" id="2017"/>
    <lineage>
        <taxon>Bacteria</taxon>
        <taxon>Bacillati</taxon>
        <taxon>Actinomycetota</taxon>
        <taxon>Actinomycetes</taxon>
        <taxon>Pseudonocardiales</taxon>
        <taxon>Pseudonocardiaceae</taxon>
        <taxon>Streptoalloteichus</taxon>
    </lineage>
</organism>
<proteinExistence type="predicted"/>
<dbReference type="SUPFAM" id="SSF53335">
    <property type="entry name" value="S-adenosyl-L-methionine-dependent methyltransferases"/>
    <property type="match status" value="1"/>
</dbReference>
<accession>A0A1M4YUH6</accession>
<dbReference type="STRING" id="2017.SAMN05444320_102486"/>
<dbReference type="EMBL" id="FQVN01000002">
    <property type="protein sequence ID" value="SHF09368.1"/>
    <property type="molecule type" value="Genomic_DNA"/>
</dbReference>
<keyword evidence="2" id="KW-1185">Reference proteome</keyword>
<dbReference type="InterPro" id="IPR029063">
    <property type="entry name" value="SAM-dependent_MTases_sf"/>
</dbReference>
<dbReference type="PIRSF" id="PIRSF017393">
    <property type="entry name" value="MTase_SAV2177"/>
    <property type="match status" value="1"/>
</dbReference>
<dbReference type="GO" id="GO:0008168">
    <property type="term" value="F:methyltransferase activity"/>
    <property type="evidence" value="ECO:0007669"/>
    <property type="project" value="UniProtKB-KW"/>
</dbReference>
<protein>
    <submittedName>
        <fullName evidence="1">S-adenosyl methyltransferase</fullName>
    </submittedName>
</protein>
<dbReference type="OrthoDB" id="5175904at2"/>
<sequence length="272" mass="29353">MEQPDQSPDNDAAGRVDKERPSAARMYDYYLGGTHNFAADRAAAERAIAAMPATVAGARANRAFLRRAVQFLAAAGVRQFLDLGSGIPTVGNVHEVAQRVDPEARTVYVDVDPVAVAHSDGLLADNPYATAVRGDLRDVDAILGHPEVRRLLDFGQPIGLLMVAVLHFVPRSDDAAGIVARYRDALAPGSHLALSHMSLTGQPPEVLERFQAVYANARFPVVLRSRAELLDLFAGFELVPPGLVSVAEWRPDAEPCAEVRRLPGFCGVGRMR</sequence>
<dbReference type="Proteomes" id="UP000184501">
    <property type="component" value="Unassembled WGS sequence"/>
</dbReference>
<dbReference type="AlphaFoldDB" id="A0A1M4YUH6"/>
<evidence type="ECO:0000313" key="2">
    <source>
        <dbReference type="Proteomes" id="UP000184501"/>
    </source>
</evidence>
<dbReference type="RefSeq" id="WP_073480711.1">
    <property type="nucleotide sequence ID" value="NZ_FQVN01000002.1"/>
</dbReference>